<reference evidence="2 3" key="1">
    <citation type="submission" date="2023-01" db="EMBL/GenBank/DDBJ databases">
        <title>Analysis of 21 Apiospora genomes using comparative genomics revels a genus with tremendous synthesis potential of carbohydrate active enzymes and secondary metabolites.</title>
        <authorList>
            <person name="Sorensen T."/>
        </authorList>
    </citation>
    <scope>NUCLEOTIDE SEQUENCE [LARGE SCALE GENOMIC DNA]</scope>
    <source>
        <strain evidence="2 3">CBS 20057</strain>
    </source>
</reference>
<dbReference type="PANTHER" id="PTHR33112:SF12">
    <property type="entry name" value="HETEROKARYON INCOMPATIBILITY DOMAIN-CONTAINING PROTEIN"/>
    <property type="match status" value="1"/>
</dbReference>
<dbReference type="Pfam" id="PF06985">
    <property type="entry name" value="HET"/>
    <property type="match status" value="1"/>
</dbReference>
<sequence length="517" mass="58411">MELIRQWLESCHDGHPICQPTRVHSNSNPVRLIDVDQQTVVESSLEQRYIALSYIGAPMLFRNTLSRYSSPNGLVNAPTPQTISDAIQLVQNLGERYLWVDSLCIVQDDANDKLEQLPIMGNVYRQAYLVIVAAAGNDAHAGLPGMRDTVRREWQPTEIIKGVRFAAVRPSLDEALKRTTWDSRGWTFQEMTLARRILVFTERQIYYSCGTQTMREDASLERALDTNDIIRPDEIQFCRTRTYCHHVSQFSRRHFKEDGDILWAFMGILELHTARFQSGFIWGLPYERLDATLLWSDIGTCPNVHVRDVQHNLALGAPKDRIKFPSWSWLSSYGGVKFKDPCGDSVVSEVHWKKPILAENNGTRLAKSSESILEYGLIRCTAKTANIRPRATRVSESDGVKELLPFWVEATMPHTSGERMGTIFVTDAVFDGGEEQSGEFILLSSNAEGLNDATCVEDTDGLDCGNIQHVPGCKHIKSYNVMLIQWDDGIAYRRGLATINKGDWASITTYEKHIVLG</sequence>
<proteinExistence type="predicted"/>
<evidence type="ECO:0000313" key="3">
    <source>
        <dbReference type="Proteomes" id="UP001396898"/>
    </source>
</evidence>
<protein>
    <submittedName>
        <fullName evidence="2">Heterokaryon incompatibility protein-domain-containing protein</fullName>
    </submittedName>
</protein>
<evidence type="ECO:0000259" key="1">
    <source>
        <dbReference type="Pfam" id="PF06985"/>
    </source>
</evidence>
<comment type="caution">
    <text evidence="2">The sequence shown here is derived from an EMBL/GenBank/DDBJ whole genome shotgun (WGS) entry which is preliminary data.</text>
</comment>
<dbReference type="EMBL" id="JAQQWI010000019">
    <property type="protein sequence ID" value="KAK7999129.1"/>
    <property type="molecule type" value="Genomic_DNA"/>
</dbReference>
<feature type="domain" description="Heterokaryon incompatibility" evidence="1">
    <location>
        <begin position="49"/>
        <end position="190"/>
    </location>
</feature>
<evidence type="ECO:0000313" key="2">
    <source>
        <dbReference type="EMBL" id="KAK7999129.1"/>
    </source>
</evidence>
<dbReference type="Proteomes" id="UP001396898">
    <property type="component" value="Unassembled WGS sequence"/>
</dbReference>
<organism evidence="2 3">
    <name type="scientific">Apiospora marii</name>
    <dbReference type="NCBI Taxonomy" id="335849"/>
    <lineage>
        <taxon>Eukaryota</taxon>
        <taxon>Fungi</taxon>
        <taxon>Dikarya</taxon>
        <taxon>Ascomycota</taxon>
        <taxon>Pezizomycotina</taxon>
        <taxon>Sordariomycetes</taxon>
        <taxon>Xylariomycetidae</taxon>
        <taxon>Amphisphaeriales</taxon>
        <taxon>Apiosporaceae</taxon>
        <taxon>Apiospora</taxon>
    </lineage>
</organism>
<accession>A0ABR1R4Q2</accession>
<keyword evidence="3" id="KW-1185">Reference proteome</keyword>
<name>A0ABR1R4Q2_9PEZI</name>
<dbReference type="InterPro" id="IPR010730">
    <property type="entry name" value="HET"/>
</dbReference>
<dbReference type="PANTHER" id="PTHR33112">
    <property type="entry name" value="DOMAIN PROTEIN, PUTATIVE-RELATED"/>
    <property type="match status" value="1"/>
</dbReference>
<gene>
    <name evidence="2" type="ORF">PG991_014804</name>
</gene>